<reference evidence="3" key="2">
    <citation type="journal article" date="2023" name="Microorganisms">
        <title>Isolation and Genomic Characteristics of Cat-Borne Campylobacter felis sp. nov. and Sheep-Borne Campylobacter ovis sp. nov.</title>
        <authorList>
            <person name="Wang H."/>
            <person name="Li Y."/>
            <person name="Gu Y."/>
            <person name="Zhou G."/>
            <person name="Chen X."/>
            <person name="Zhang X."/>
            <person name="Shao Z."/>
            <person name="Zhang J."/>
            <person name="Zhang M."/>
        </authorList>
    </citation>
    <scope>NUCLEOTIDE SEQUENCE</scope>
    <source>
        <strain evidence="3">PS10</strain>
    </source>
</reference>
<sequence>MNDEFYMDLAIKKAWQFLVLTYPNPAVGCVILDENGRILSIKAHKKAGFLHAEPLAILFALFSKNGEILSEFLRLYNQFFNTNFKNQNELENADLDAKFSYDFILKNHSNLLKNATAYVTLEPCAHQGKTPPCANLFVALKFKSVIISQSDLNKIASGGAKILKDAGIAVKMGVLNDEGKKLLEPFVSWQSGNFSFFKLAISKNGVATGGIISNLKSRTHAHELRGVLDLLIIGGNSVRTDRPRLDARLANAKAPDVLIYSKRDDFDKTIPLFNVPNRGVKISNSLCNLNAKLIMYEGGENLLKEMINHKISNLKWLLIYQSSQFKTGRNVMLDFSLNPLFQSKIDDGIYGWYELC</sequence>
<reference evidence="3" key="1">
    <citation type="submission" date="2022-08" db="EMBL/GenBank/DDBJ databases">
        <authorList>
            <person name="Wang H."/>
        </authorList>
    </citation>
    <scope>NUCLEOTIDE SEQUENCE</scope>
    <source>
        <strain evidence="3">PS10</strain>
    </source>
</reference>
<organism evidence="3 4">
    <name type="scientific">Campylobacter gastrosuis</name>
    <dbReference type="NCBI Taxonomy" id="2974576"/>
    <lineage>
        <taxon>Bacteria</taxon>
        <taxon>Pseudomonadati</taxon>
        <taxon>Campylobacterota</taxon>
        <taxon>Epsilonproteobacteria</taxon>
        <taxon>Campylobacterales</taxon>
        <taxon>Campylobacteraceae</taxon>
        <taxon>Campylobacter</taxon>
    </lineage>
</organism>
<proteinExistence type="predicted"/>
<dbReference type="NCBIfam" id="TIGR00326">
    <property type="entry name" value="eubact_ribD"/>
    <property type="match status" value="1"/>
</dbReference>
<dbReference type="InterPro" id="IPR004794">
    <property type="entry name" value="Eubact_RibD"/>
</dbReference>
<keyword evidence="4" id="KW-1185">Reference proteome</keyword>
<comment type="caution">
    <text evidence="3">The sequence shown here is derived from an EMBL/GenBank/DDBJ whole genome shotgun (WGS) entry which is preliminary data.</text>
</comment>
<feature type="domain" description="CMP/dCMP-type deaminase" evidence="2">
    <location>
        <begin position="1"/>
        <end position="170"/>
    </location>
</feature>
<comment type="pathway">
    <text evidence="1">Cofactor biosynthesis; riboflavin biosynthesis.</text>
</comment>
<keyword evidence="3" id="KW-0378">Hydrolase</keyword>
<dbReference type="Gene3D" id="3.40.430.10">
    <property type="entry name" value="Dihydrofolate Reductase, subunit A"/>
    <property type="match status" value="1"/>
</dbReference>
<protein>
    <submittedName>
        <fullName evidence="3">Bifunctional diaminohydroxyphosphoribosylaminopyrimidine deaminase/5-amino-6-(5-phosphoribosylamino)uracil reductase RibD</fullName>
        <ecNumber evidence="3">1.1.1.193</ecNumber>
        <ecNumber evidence="3">3.5.4.26</ecNumber>
    </submittedName>
</protein>
<dbReference type="SUPFAM" id="SSF53927">
    <property type="entry name" value="Cytidine deaminase-like"/>
    <property type="match status" value="1"/>
</dbReference>
<dbReference type="EMBL" id="JANURM010000002">
    <property type="protein sequence ID" value="MDL0088440.1"/>
    <property type="molecule type" value="Genomic_DNA"/>
</dbReference>
<evidence type="ECO:0000256" key="1">
    <source>
        <dbReference type="ARBA" id="ARBA00005104"/>
    </source>
</evidence>
<dbReference type="GO" id="GO:0008835">
    <property type="term" value="F:diaminohydroxyphosphoribosylaminopyrimidine deaminase activity"/>
    <property type="evidence" value="ECO:0007669"/>
    <property type="project" value="UniProtKB-EC"/>
</dbReference>
<dbReference type="InterPro" id="IPR024072">
    <property type="entry name" value="DHFR-like_dom_sf"/>
</dbReference>
<dbReference type="Gene3D" id="3.40.140.10">
    <property type="entry name" value="Cytidine Deaminase, domain 2"/>
    <property type="match status" value="1"/>
</dbReference>
<evidence type="ECO:0000313" key="3">
    <source>
        <dbReference type="EMBL" id="MDL0088440.1"/>
    </source>
</evidence>
<dbReference type="RefSeq" id="WP_284937088.1">
    <property type="nucleotide sequence ID" value="NZ_JANURM010000002.1"/>
</dbReference>
<dbReference type="PROSITE" id="PS51747">
    <property type="entry name" value="CYT_DCMP_DEAMINASES_2"/>
    <property type="match status" value="1"/>
</dbReference>
<name>A0ABT7HNF2_9BACT</name>
<gene>
    <name evidence="3" type="primary">ribD</name>
    <name evidence="3" type="ORF">NYG85_03485</name>
</gene>
<dbReference type="Pfam" id="PF00383">
    <property type="entry name" value="dCMP_cyt_deam_1"/>
    <property type="match status" value="1"/>
</dbReference>
<dbReference type="GO" id="GO:0008703">
    <property type="term" value="F:5-amino-6-(5-phosphoribosylamino)uracil reductase activity"/>
    <property type="evidence" value="ECO:0007669"/>
    <property type="project" value="UniProtKB-EC"/>
</dbReference>
<dbReference type="EC" id="3.5.4.26" evidence="3"/>
<evidence type="ECO:0000313" key="4">
    <source>
        <dbReference type="Proteomes" id="UP001173801"/>
    </source>
</evidence>
<dbReference type="CDD" id="cd01284">
    <property type="entry name" value="Riboflavin_deaminase-reductase"/>
    <property type="match status" value="1"/>
</dbReference>
<dbReference type="SUPFAM" id="SSF53597">
    <property type="entry name" value="Dihydrofolate reductase-like"/>
    <property type="match status" value="1"/>
</dbReference>
<accession>A0ABT7HNF2</accession>
<dbReference type="Proteomes" id="UP001173801">
    <property type="component" value="Unassembled WGS sequence"/>
</dbReference>
<evidence type="ECO:0000259" key="2">
    <source>
        <dbReference type="PROSITE" id="PS51747"/>
    </source>
</evidence>
<dbReference type="InterPro" id="IPR016193">
    <property type="entry name" value="Cytidine_deaminase-like"/>
</dbReference>
<dbReference type="EC" id="1.1.1.193" evidence="3"/>
<dbReference type="InterPro" id="IPR002125">
    <property type="entry name" value="CMP_dCMP_dom"/>
</dbReference>
<keyword evidence="3" id="KW-0560">Oxidoreductase</keyword>